<dbReference type="GO" id="GO:0046677">
    <property type="term" value="P:response to antibiotic"/>
    <property type="evidence" value="ECO:0007669"/>
    <property type="project" value="UniProtKB-KW"/>
</dbReference>
<gene>
    <name evidence="11" type="ORF">EV210_10571</name>
</gene>
<dbReference type="GO" id="GO:0042910">
    <property type="term" value="F:xenobiotic transmembrane transporter activity"/>
    <property type="evidence" value="ECO:0007669"/>
    <property type="project" value="InterPro"/>
</dbReference>
<dbReference type="AlphaFoldDB" id="A0A4R1PY69"/>
<feature type="transmembrane region" description="Helical" evidence="10">
    <location>
        <begin position="168"/>
        <end position="190"/>
    </location>
</feature>
<evidence type="ECO:0000256" key="6">
    <source>
        <dbReference type="ARBA" id="ARBA00022692"/>
    </source>
</evidence>
<dbReference type="InterPro" id="IPR051327">
    <property type="entry name" value="MATE_MepA_subfamily"/>
</dbReference>
<evidence type="ECO:0000313" key="11">
    <source>
        <dbReference type="EMBL" id="TCL37639.1"/>
    </source>
</evidence>
<accession>A0A4R1PY69</accession>
<evidence type="ECO:0000256" key="8">
    <source>
        <dbReference type="ARBA" id="ARBA00023136"/>
    </source>
</evidence>
<evidence type="ECO:0000256" key="4">
    <source>
        <dbReference type="ARBA" id="ARBA00022448"/>
    </source>
</evidence>
<evidence type="ECO:0000256" key="5">
    <source>
        <dbReference type="ARBA" id="ARBA00022475"/>
    </source>
</evidence>
<feature type="transmembrane region" description="Helical" evidence="10">
    <location>
        <begin position="254"/>
        <end position="278"/>
    </location>
</feature>
<dbReference type="PANTHER" id="PTHR43823">
    <property type="entry name" value="SPORULATION PROTEIN YKVU"/>
    <property type="match status" value="1"/>
</dbReference>
<dbReference type="GO" id="GO:0015297">
    <property type="term" value="F:antiporter activity"/>
    <property type="evidence" value="ECO:0007669"/>
    <property type="project" value="InterPro"/>
</dbReference>
<dbReference type="Pfam" id="PF01554">
    <property type="entry name" value="MatE"/>
    <property type="match status" value="2"/>
</dbReference>
<protein>
    <recommendedName>
        <fullName evidence="3">Multidrug export protein MepA</fullName>
    </recommendedName>
</protein>
<keyword evidence="8 10" id="KW-0472">Membrane</keyword>
<feature type="transmembrane region" description="Helical" evidence="10">
    <location>
        <begin position="12"/>
        <end position="36"/>
    </location>
</feature>
<dbReference type="NCBIfam" id="TIGR00797">
    <property type="entry name" value="matE"/>
    <property type="match status" value="1"/>
</dbReference>
<dbReference type="InterPro" id="IPR045070">
    <property type="entry name" value="MATE_MepA-like"/>
</dbReference>
<comment type="subcellular location">
    <subcellularLocation>
        <location evidence="1">Cell membrane</location>
        <topology evidence="1">Multi-pass membrane protein</topology>
    </subcellularLocation>
</comment>
<feature type="transmembrane region" description="Helical" evidence="10">
    <location>
        <begin position="48"/>
        <end position="80"/>
    </location>
</feature>
<keyword evidence="6 10" id="KW-0812">Transmembrane</keyword>
<evidence type="ECO:0000256" key="9">
    <source>
        <dbReference type="ARBA" id="ARBA00023251"/>
    </source>
</evidence>
<keyword evidence="9" id="KW-0046">Antibiotic resistance</keyword>
<keyword evidence="7 10" id="KW-1133">Transmembrane helix</keyword>
<feature type="transmembrane region" description="Helical" evidence="10">
    <location>
        <begin position="413"/>
        <end position="436"/>
    </location>
</feature>
<feature type="transmembrane region" description="Helical" evidence="10">
    <location>
        <begin position="361"/>
        <end position="379"/>
    </location>
</feature>
<organism evidence="11 12">
    <name type="scientific">Anaerospora hongkongensis</name>
    <dbReference type="NCBI Taxonomy" id="244830"/>
    <lineage>
        <taxon>Bacteria</taxon>
        <taxon>Bacillati</taxon>
        <taxon>Bacillota</taxon>
        <taxon>Negativicutes</taxon>
        <taxon>Selenomonadales</taxon>
        <taxon>Sporomusaceae</taxon>
        <taxon>Anaerospora</taxon>
    </lineage>
</organism>
<dbReference type="PANTHER" id="PTHR43823:SF3">
    <property type="entry name" value="MULTIDRUG EXPORT PROTEIN MEPA"/>
    <property type="match status" value="1"/>
</dbReference>
<dbReference type="InterPro" id="IPR002528">
    <property type="entry name" value="MATE_fam"/>
</dbReference>
<keyword evidence="12" id="KW-1185">Reference proteome</keyword>
<feature type="transmembrane region" description="Helical" evidence="10">
    <location>
        <begin position="386"/>
        <end position="407"/>
    </location>
</feature>
<dbReference type="RefSeq" id="WP_132078494.1">
    <property type="nucleotide sequence ID" value="NZ_SLUI01000005.1"/>
</dbReference>
<evidence type="ECO:0000256" key="1">
    <source>
        <dbReference type="ARBA" id="ARBA00004651"/>
    </source>
</evidence>
<dbReference type="EMBL" id="SLUI01000005">
    <property type="protein sequence ID" value="TCL37639.1"/>
    <property type="molecule type" value="Genomic_DNA"/>
</dbReference>
<feature type="transmembrane region" description="Helical" evidence="10">
    <location>
        <begin position="227"/>
        <end position="248"/>
    </location>
</feature>
<dbReference type="Proteomes" id="UP000295063">
    <property type="component" value="Unassembled WGS sequence"/>
</dbReference>
<evidence type="ECO:0000256" key="10">
    <source>
        <dbReference type="SAM" id="Phobius"/>
    </source>
</evidence>
<comment type="caution">
    <text evidence="11">The sequence shown here is derived from an EMBL/GenBank/DDBJ whole genome shotgun (WGS) entry which is preliminary data.</text>
</comment>
<feature type="transmembrane region" description="Helical" evidence="10">
    <location>
        <begin position="92"/>
        <end position="116"/>
    </location>
</feature>
<feature type="transmembrane region" description="Helical" evidence="10">
    <location>
        <begin position="318"/>
        <end position="341"/>
    </location>
</feature>
<feature type="transmembrane region" description="Helical" evidence="10">
    <location>
        <begin position="136"/>
        <end position="156"/>
    </location>
</feature>
<sequence length="451" mass="48196">MDKSVALGEQKISTLLWDYSVPAIIGMVVNALYNVVDSIFVGQGVGEIGLIAVTIAFPLMMILMAVGMFVGLGAASLVSIRLGEQDKAGAELILGNALTMVIGLVVITTAAALWFLEPLLLFLGATPDVLPYAKSFMTIILAGSVFMHVSFGLNGIIRAQGDPKTALLTMLIGAVLNTILNPLFIFGLHWGIEGSAWATVCSQAVATVWVMTYFIKGTGTLQLKRRYLAVQSEVMTGIAKIGLAPFLLQIGNSLVIVVLNFSLMTYGGALAIAAFGIINRVLMLMLMPVMGISQGAQPIIGYNYGAGNYRRVIETVKLAVIAASGLCVFGFVGVQLLDVHIIRLFNGNPELVQLGADGLRLFLLMLPIIGFQIISANYFQAVGKAGYAIVFNVLRQIILLIPLIFLLPKFWGLTGIWLAGPISDIGAALLTGIFMARELRILSSQQEAENS</sequence>
<keyword evidence="4" id="KW-0813">Transport</keyword>
<dbReference type="InterPro" id="IPR048279">
    <property type="entry name" value="MdtK-like"/>
</dbReference>
<comment type="similarity">
    <text evidence="2">Belongs to the multi antimicrobial extrusion (MATE) (TC 2.A.66.1) family. MepA subfamily.</text>
</comment>
<keyword evidence="5" id="KW-1003">Cell membrane</keyword>
<proteinExistence type="inferred from homology"/>
<feature type="transmembrane region" description="Helical" evidence="10">
    <location>
        <begin position="196"/>
        <end position="215"/>
    </location>
</feature>
<evidence type="ECO:0000256" key="2">
    <source>
        <dbReference type="ARBA" id="ARBA00008417"/>
    </source>
</evidence>
<name>A0A4R1PY69_9FIRM</name>
<evidence type="ECO:0000256" key="7">
    <source>
        <dbReference type="ARBA" id="ARBA00022989"/>
    </source>
</evidence>
<dbReference type="PIRSF" id="PIRSF006603">
    <property type="entry name" value="DinF"/>
    <property type="match status" value="1"/>
</dbReference>
<evidence type="ECO:0000313" key="12">
    <source>
        <dbReference type="Proteomes" id="UP000295063"/>
    </source>
</evidence>
<dbReference type="CDD" id="cd13143">
    <property type="entry name" value="MATE_MepA_like"/>
    <property type="match status" value="1"/>
</dbReference>
<dbReference type="OrthoDB" id="9811110at2"/>
<dbReference type="GO" id="GO:0005886">
    <property type="term" value="C:plasma membrane"/>
    <property type="evidence" value="ECO:0007669"/>
    <property type="project" value="UniProtKB-SubCell"/>
</dbReference>
<reference evidence="11 12" key="1">
    <citation type="submission" date="2019-03" db="EMBL/GenBank/DDBJ databases">
        <title>Genomic Encyclopedia of Type Strains, Phase IV (KMG-IV): sequencing the most valuable type-strain genomes for metagenomic binning, comparative biology and taxonomic classification.</title>
        <authorList>
            <person name="Goeker M."/>
        </authorList>
    </citation>
    <scope>NUCLEOTIDE SEQUENCE [LARGE SCALE GENOMIC DNA]</scope>
    <source>
        <strain evidence="11 12">DSM 15969</strain>
    </source>
</reference>
<evidence type="ECO:0000256" key="3">
    <source>
        <dbReference type="ARBA" id="ARBA00022106"/>
    </source>
</evidence>